<dbReference type="InterPro" id="IPR036186">
    <property type="entry name" value="Serpin_sf"/>
</dbReference>
<reference evidence="5 6" key="1">
    <citation type="submission" date="2021-05" db="EMBL/GenBank/DDBJ databases">
        <title>Genome Assembly of Synthetic Allotetraploid Brassica napus Reveals Homoeologous Exchanges between Subgenomes.</title>
        <authorList>
            <person name="Davis J.T."/>
        </authorList>
    </citation>
    <scope>NUCLEOTIDE SEQUENCE [LARGE SCALE GENOMIC DNA]</scope>
    <source>
        <strain evidence="6">cv. Da-Ae</strain>
        <tissue evidence="5">Seedling</tissue>
    </source>
</reference>
<dbReference type="SUPFAM" id="SSF56574">
    <property type="entry name" value="Serpins"/>
    <property type="match status" value="1"/>
</dbReference>
<dbReference type="InterPro" id="IPR000215">
    <property type="entry name" value="Serpin_fam"/>
</dbReference>
<dbReference type="SMART" id="SM00093">
    <property type="entry name" value="SERPIN"/>
    <property type="match status" value="1"/>
</dbReference>
<dbReference type="PANTHER" id="PTHR11461">
    <property type="entry name" value="SERINE PROTEASE INHIBITOR, SERPIN"/>
    <property type="match status" value="1"/>
</dbReference>
<keyword evidence="6" id="KW-1185">Reference proteome</keyword>
<dbReference type="InterPro" id="IPR023796">
    <property type="entry name" value="Serpin_dom"/>
</dbReference>
<evidence type="ECO:0000313" key="5">
    <source>
        <dbReference type="EMBL" id="KAH0932356.1"/>
    </source>
</evidence>
<feature type="compositionally biased region" description="Basic residues" evidence="3">
    <location>
        <begin position="33"/>
        <end position="46"/>
    </location>
</feature>
<dbReference type="PROSITE" id="PS00284">
    <property type="entry name" value="SERPIN"/>
    <property type="match status" value="1"/>
</dbReference>
<dbReference type="Gene3D" id="2.30.39.10">
    <property type="entry name" value="Alpha-1-antitrypsin, domain 1"/>
    <property type="match status" value="2"/>
</dbReference>
<dbReference type="PANTHER" id="PTHR11461:SF347">
    <property type="entry name" value="SERINE PROTEASE INHIBITOR (SERPIN) FAMILY PROTEIN-RELATED"/>
    <property type="match status" value="1"/>
</dbReference>
<gene>
    <name evidence="5" type="ORF">HID58_009473</name>
</gene>
<name>A0ABQ8DSJ8_BRANA</name>
<evidence type="ECO:0000259" key="4">
    <source>
        <dbReference type="SMART" id="SM00093"/>
    </source>
</evidence>
<evidence type="ECO:0000256" key="2">
    <source>
        <dbReference type="RuleBase" id="RU000411"/>
    </source>
</evidence>
<dbReference type="CDD" id="cd02043">
    <property type="entry name" value="serpinP_plants"/>
    <property type="match status" value="1"/>
</dbReference>
<sequence length="458" mass="50909">SIIFLQKPKNMAPPKEKKQKLSTSETISPSLSKMKKKKNKRKKRVSKSLITSSPSHSEKDLVTLSPPPISKVNVEKAMKKQNDVAMFLTEKVISAVAKNSNFVFSPASINAALTMVAASSKEEKLTSSILSFLRSYSMDELKAVFSEIATMVLADGSASGGPKISNVNGVWMEQSLGVDPSSKDLFENFFKATCALVDFRFKVSFILDKMGYAEEVRAEVNAWASSHTNGLIKVILPPGSVTSDTDSIFGNALYFKGTWEQKFTKSLTRHFDFHLLNDKSVSVPFMTNHKKQYVEQYSDFKVLKLPFRQSGDTNRQYSMYFYLPDAKDGLNSLVKRVASSSSTLGFLDSHTPIKQVEVGVFRIPKFKIDFGFEAKKAFNGLNLDLLSLNHKALVEIDEDGAEAAAVTVIRRYGGRGFRCGKRIDFVADHPFLFMIREDKTGTVLFVGQIFDPSKSASP</sequence>
<dbReference type="Pfam" id="PF00079">
    <property type="entry name" value="Serpin"/>
    <property type="match status" value="1"/>
</dbReference>
<feature type="non-terminal residue" evidence="5">
    <location>
        <position position="1"/>
    </location>
</feature>
<dbReference type="Proteomes" id="UP000824890">
    <property type="component" value="Unassembled WGS sequence"/>
</dbReference>
<organism evidence="5 6">
    <name type="scientific">Brassica napus</name>
    <name type="common">Rape</name>
    <dbReference type="NCBI Taxonomy" id="3708"/>
    <lineage>
        <taxon>Eukaryota</taxon>
        <taxon>Viridiplantae</taxon>
        <taxon>Streptophyta</taxon>
        <taxon>Embryophyta</taxon>
        <taxon>Tracheophyta</taxon>
        <taxon>Spermatophyta</taxon>
        <taxon>Magnoliopsida</taxon>
        <taxon>eudicotyledons</taxon>
        <taxon>Gunneridae</taxon>
        <taxon>Pentapetalae</taxon>
        <taxon>rosids</taxon>
        <taxon>malvids</taxon>
        <taxon>Brassicales</taxon>
        <taxon>Brassicaceae</taxon>
        <taxon>Brassiceae</taxon>
        <taxon>Brassica</taxon>
    </lineage>
</organism>
<comment type="similarity">
    <text evidence="1 2">Belongs to the serpin family.</text>
</comment>
<dbReference type="InterPro" id="IPR042178">
    <property type="entry name" value="Serpin_sf_1"/>
</dbReference>
<feature type="domain" description="Serpin" evidence="4">
    <location>
        <begin position="86"/>
        <end position="452"/>
    </location>
</feature>
<evidence type="ECO:0000313" key="6">
    <source>
        <dbReference type="Proteomes" id="UP000824890"/>
    </source>
</evidence>
<dbReference type="Gene3D" id="3.30.497.10">
    <property type="entry name" value="Antithrombin, subunit I, domain 2"/>
    <property type="match status" value="2"/>
</dbReference>
<protein>
    <recommendedName>
        <fullName evidence="4">Serpin domain-containing protein</fullName>
    </recommendedName>
</protein>
<evidence type="ECO:0000256" key="1">
    <source>
        <dbReference type="ARBA" id="ARBA00009500"/>
    </source>
</evidence>
<dbReference type="InterPro" id="IPR023795">
    <property type="entry name" value="Serpin_CS"/>
</dbReference>
<dbReference type="EMBL" id="JAGKQM010000003">
    <property type="protein sequence ID" value="KAH0932356.1"/>
    <property type="molecule type" value="Genomic_DNA"/>
</dbReference>
<comment type="caution">
    <text evidence="5">The sequence shown here is derived from an EMBL/GenBank/DDBJ whole genome shotgun (WGS) entry which is preliminary data.</text>
</comment>
<accession>A0ABQ8DSJ8</accession>
<evidence type="ECO:0000256" key="3">
    <source>
        <dbReference type="SAM" id="MobiDB-lite"/>
    </source>
</evidence>
<proteinExistence type="inferred from homology"/>
<feature type="region of interest" description="Disordered" evidence="3">
    <location>
        <begin position="1"/>
        <end position="66"/>
    </location>
</feature>
<dbReference type="InterPro" id="IPR042185">
    <property type="entry name" value="Serpin_sf_2"/>
</dbReference>